<evidence type="ECO:0008006" key="5">
    <source>
        <dbReference type="Google" id="ProtNLM"/>
    </source>
</evidence>
<gene>
    <name evidence="3" type="ORF">PRUPE_6G071500</name>
</gene>
<dbReference type="PANTHER" id="PTHR36735">
    <property type="entry name" value="TRANSMEMBRANE PROTEIN"/>
    <property type="match status" value="1"/>
</dbReference>
<evidence type="ECO:0000256" key="2">
    <source>
        <dbReference type="SAM" id="Phobius"/>
    </source>
</evidence>
<keyword evidence="4" id="KW-1185">Reference proteome</keyword>
<accession>A0A251NLG8</accession>
<feature type="transmembrane region" description="Helical" evidence="2">
    <location>
        <begin position="95"/>
        <end position="120"/>
    </location>
</feature>
<dbReference type="eggNOG" id="ENOG502S1K9">
    <property type="taxonomic scope" value="Eukaryota"/>
</dbReference>
<feature type="compositionally biased region" description="Basic residues" evidence="1">
    <location>
        <begin position="140"/>
        <end position="153"/>
    </location>
</feature>
<organism evidence="3 4">
    <name type="scientific">Prunus persica</name>
    <name type="common">Peach</name>
    <name type="synonym">Amygdalus persica</name>
    <dbReference type="NCBI Taxonomy" id="3760"/>
    <lineage>
        <taxon>Eukaryota</taxon>
        <taxon>Viridiplantae</taxon>
        <taxon>Streptophyta</taxon>
        <taxon>Embryophyta</taxon>
        <taxon>Tracheophyta</taxon>
        <taxon>Spermatophyta</taxon>
        <taxon>Magnoliopsida</taxon>
        <taxon>eudicotyledons</taxon>
        <taxon>Gunneridae</taxon>
        <taxon>Pentapetalae</taxon>
        <taxon>rosids</taxon>
        <taxon>fabids</taxon>
        <taxon>Rosales</taxon>
        <taxon>Rosaceae</taxon>
        <taxon>Amygdaloideae</taxon>
        <taxon>Amygdaleae</taxon>
        <taxon>Prunus</taxon>
    </lineage>
</organism>
<evidence type="ECO:0000313" key="3">
    <source>
        <dbReference type="EMBL" id="ONI00164.1"/>
    </source>
</evidence>
<name>A0A251NLG8_PRUPE</name>
<keyword evidence="2" id="KW-1133">Transmembrane helix</keyword>
<feature type="compositionally biased region" description="Basic and acidic residues" evidence="1">
    <location>
        <begin position="129"/>
        <end position="139"/>
    </location>
</feature>
<feature type="region of interest" description="Disordered" evidence="1">
    <location>
        <begin position="129"/>
        <end position="171"/>
    </location>
</feature>
<dbReference type="EMBL" id="CM007656">
    <property type="protein sequence ID" value="ONI00164.1"/>
    <property type="molecule type" value="Genomic_DNA"/>
</dbReference>
<dbReference type="SMR" id="A0A251NLG8"/>
<evidence type="ECO:0000256" key="1">
    <source>
        <dbReference type="SAM" id="MobiDB-lite"/>
    </source>
</evidence>
<reference evidence="3 4" key="1">
    <citation type="journal article" date="2013" name="Nat. Genet.">
        <title>The high-quality draft genome of peach (Prunus persica) identifies unique patterns of genetic diversity, domestication and genome evolution.</title>
        <authorList>
            <consortium name="International Peach Genome Initiative"/>
            <person name="Verde I."/>
            <person name="Abbott A.G."/>
            <person name="Scalabrin S."/>
            <person name="Jung S."/>
            <person name="Shu S."/>
            <person name="Marroni F."/>
            <person name="Zhebentyayeva T."/>
            <person name="Dettori M.T."/>
            <person name="Grimwood J."/>
            <person name="Cattonaro F."/>
            <person name="Zuccolo A."/>
            <person name="Rossini L."/>
            <person name="Jenkins J."/>
            <person name="Vendramin E."/>
            <person name="Meisel L.A."/>
            <person name="Decroocq V."/>
            <person name="Sosinski B."/>
            <person name="Prochnik S."/>
            <person name="Mitros T."/>
            <person name="Policriti A."/>
            <person name="Cipriani G."/>
            <person name="Dondini L."/>
            <person name="Ficklin S."/>
            <person name="Goodstein D.M."/>
            <person name="Xuan P."/>
            <person name="Del Fabbro C."/>
            <person name="Aramini V."/>
            <person name="Copetti D."/>
            <person name="Gonzalez S."/>
            <person name="Horner D.S."/>
            <person name="Falchi R."/>
            <person name="Lucas S."/>
            <person name="Mica E."/>
            <person name="Maldonado J."/>
            <person name="Lazzari B."/>
            <person name="Bielenberg D."/>
            <person name="Pirona R."/>
            <person name="Miculan M."/>
            <person name="Barakat A."/>
            <person name="Testolin R."/>
            <person name="Stella A."/>
            <person name="Tartarini S."/>
            <person name="Tonutti P."/>
            <person name="Arus P."/>
            <person name="Orellana A."/>
            <person name="Wells C."/>
            <person name="Main D."/>
            <person name="Vizzotto G."/>
            <person name="Silva H."/>
            <person name="Salamini F."/>
            <person name="Schmutz J."/>
            <person name="Morgante M."/>
            <person name="Rokhsar D.S."/>
        </authorList>
    </citation>
    <scope>NUCLEOTIDE SEQUENCE [LARGE SCALE GENOMIC DNA]</scope>
    <source>
        <strain evidence="4">cv. Nemared</strain>
    </source>
</reference>
<proteinExistence type="predicted"/>
<sequence length="171" mass="18867">MGMATTSISLSPPTFSHFLKPSHCQFLRTQKPCLPFASPTKKSIIFHNPHDNFTQKSTPIWQIYATSGEAVPAEAIPLETSQQIVSTGDEDGVSITISVLLFIAFVGLSVLTIGVIYLGVTDFLQKREREKLEKDEATNKKKSGKKRRVRARAGPKGFGQKVTIDDDDDDD</sequence>
<dbReference type="Gramene" id="ONI00164">
    <property type="protein sequence ID" value="ONI00164"/>
    <property type="gene ID" value="PRUPE_6G071500"/>
</dbReference>
<keyword evidence="2" id="KW-0472">Membrane</keyword>
<keyword evidence="2" id="KW-0812">Transmembrane</keyword>
<dbReference type="OrthoDB" id="1930702at2759"/>
<dbReference type="STRING" id="3760.A0A251NLG8"/>
<protein>
    <recommendedName>
        <fullName evidence="5">Transmembrane protein</fullName>
    </recommendedName>
</protein>
<dbReference type="PANTHER" id="PTHR36735:SF1">
    <property type="entry name" value="TRANSMEMBRANE PROTEIN"/>
    <property type="match status" value="1"/>
</dbReference>
<dbReference type="Proteomes" id="UP000006882">
    <property type="component" value="Chromosome G6"/>
</dbReference>
<evidence type="ECO:0000313" key="4">
    <source>
        <dbReference type="Proteomes" id="UP000006882"/>
    </source>
</evidence>
<dbReference type="AlphaFoldDB" id="A0A251NLG8"/>